<dbReference type="PANTHER" id="PTHR30069">
    <property type="entry name" value="TONB-DEPENDENT OUTER MEMBRANE RECEPTOR"/>
    <property type="match status" value="1"/>
</dbReference>
<organism evidence="11 12">
    <name type="scientific">Paenochrobactrum gallinarii</name>
    <dbReference type="NCBI Taxonomy" id="643673"/>
    <lineage>
        <taxon>Bacteria</taxon>
        <taxon>Pseudomonadati</taxon>
        <taxon>Pseudomonadota</taxon>
        <taxon>Alphaproteobacteria</taxon>
        <taxon>Hyphomicrobiales</taxon>
        <taxon>Brucellaceae</taxon>
        <taxon>Paenochrobactrum</taxon>
    </lineage>
</organism>
<evidence type="ECO:0000313" key="12">
    <source>
        <dbReference type="Proteomes" id="UP000555393"/>
    </source>
</evidence>
<dbReference type="GO" id="GO:0015344">
    <property type="term" value="F:siderophore uptake transmembrane transporter activity"/>
    <property type="evidence" value="ECO:0007669"/>
    <property type="project" value="TreeGrafter"/>
</dbReference>
<comment type="subcellular location">
    <subcellularLocation>
        <location evidence="1 9">Cell outer membrane</location>
        <topology evidence="1 9">Multi-pass membrane protein</topology>
    </subcellularLocation>
</comment>
<dbReference type="Proteomes" id="UP000555393">
    <property type="component" value="Unassembled WGS sequence"/>
</dbReference>
<keyword evidence="12" id="KW-1185">Reference proteome</keyword>
<dbReference type="AlphaFoldDB" id="A0A841M126"/>
<comment type="caution">
    <text evidence="11">The sequence shown here is derived from an EMBL/GenBank/DDBJ whole genome shotgun (WGS) entry which is preliminary data.</text>
</comment>
<keyword evidence="6" id="KW-0798">TonB box</keyword>
<evidence type="ECO:0000313" key="11">
    <source>
        <dbReference type="EMBL" id="MBB6262462.1"/>
    </source>
</evidence>
<name>A0A841M126_9HYPH</name>
<dbReference type="GO" id="GO:0044718">
    <property type="term" value="P:siderophore transmembrane transport"/>
    <property type="evidence" value="ECO:0007669"/>
    <property type="project" value="TreeGrafter"/>
</dbReference>
<reference evidence="11 12" key="1">
    <citation type="submission" date="2020-08" db="EMBL/GenBank/DDBJ databases">
        <title>Genomic Encyclopedia of Type Strains, Phase IV (KMG-IV): sequencing the most valuable type-strain genomes for metagenomic binning, comparative biology and taxonomic classification.</title>
        <authorList>
            <person name="Goeker M."/>
        </authorList>
    </citation>
    <scope>NUCLEOTIDE SEQUENCE [LARGE SCALE GENOMIC DNA]</scope>
    <source>
        <strain evidence="11 12">DSM 22336</strain>
    </source>
</reference>
<dbReference type="EMBL" id="JACIIU010000032">
    <property type="protein sequence ID" value="MBB6262462.1"/>
    <property type="molecule type" value="Genomic_DNA"/>
</dbReference>
<dbReference type="InterPro" id="IPR039426">
    <property type="entry name" value="TonB-dep_rcpt-like"/>
</dbReference>
<keyword evidence="8 9" id="KW-0998">Cell outer membrane</keyword>
<dbReference type="GO" id="GO:0009279">
    <property type="term" value="C:cell outer membrane"/>
    <property type="evidence" value="ECO:0007669"/>
    <property type="project" value="UniProtKB-SubCell"/>
</dbReference>
<accession>A0A841M126</accession>
<comment type="similarity">
    <text evidence="9">Belongs to the TonB-dependent receptor family.</text>
</comment>
<evidence type="ECO:0000256" key="1">
    <source>
        <dbReference type="ARBA" id="ARBA00004571"/>
    </source>
</evidence>
<proteinExistence type="inferred from homology"/>
<dbReference type="SUPFAM" id="SSF56935">
    <property type="entry name" value="Porins"/>
    <property type="match status" value="1"/>
</dbReference>
<evidence type="ECO:0000256" key="4">
    <source>
        <dbReference type="ARBA" id="ARBA00022692"/>
    </source>
</evidence>
<feature type="domain" description="TonB-dependent receptor-like beta-barrel" evidence="10">
    <location>
        <begin position="2"/>
        <end position="194"/>
    </location>
</feature>
<keyword evidence="5" id="KW-0732">Signal</keyword>
<keyword evidence="11" id="KW-0675">Receptor</keyword>
<dbReference type="Pfam" id="PF00593">
    <property type="entry name" value="TonB_dep_Rec_b-barrel"/>
    <property type="match status" value="1"/>
</dbReference>
<sequence length="222" mass="25009">MANPDLTSEKSTSYEFSTLWDNNDGLQFGATYFYTDFKDKIASVKTKDRVTIGATEYNKWIYYNIDDAVMQGVELTAHWEVTNDIRMRASYTYTHSRQKGGNFDGLPLTRTPEHMANIRADWTTPVEGLSAWTAANYDGSEINAGARLGAQGKPYAYVNDGKAIAYKYSRYLTFDIGSTYEFSEHVTLNAAVSNMFDKKVGGDDFNTSVDGRRLWVGMTSKF</sequence>
<evidence type="ECO:0000256" key="8">
    <source>
        <dbReference type="ARBA" id="ARBA00023237"/>
    </source>
</evidence>
<dbReference type="PROSITE" id="PS52016">
    <property type="entry name" value="TONB_DEPENDENT_REC_3"/>
    <property type="match status" value="1"/>
</dbReference>
<evidence type="ECO:0000256" key="5">
    <source>
        <dbReference type="ARBA" id="ARBA00022729"/>
    </source>
</evidence>
<dbReference type="PANTHER" id="PTHR30069:SF53">
    <property type="entry name" value="COLICIN I RECEPTOR-RELATED"/>
    <property type="match status" value="1"/>
</dbReference>
<keyword evidence="3 9" id="KW-1134">Transmembrane beta strand</keyword>
<evidence type="ECO:0000256" key="9">
    <source>
        <dbReference type="PROSITE-ProRule" id="PRU01360"/>
    </source>
</evidence>
<keyword evidence="2 9" id="KW-0813">Transport</keyword>
<evidence type="ECO:0000259" key="10">
    <source>
        <dbReference type="Pfam" id="PF00593"/>
    </source>
</evidence>
<dbReference type="Gene3D" id="2.40.170.20">
    <property type="entry name" value="TonB-dependent receptor, beta-barrel domain"/>
    <property type="match status" value="1"/>
</dbReference>
<dbReference type="InterPro" id="IPR036942">
    <property type="entry name" value="Beta-barrel_TonB_sf"/>
</dbReference>
<evidence type="ECO:0000256" key="6">
    <source>
        <dbReference type="ARBA" id="ARBA00023077"/>
    </source>
</evidence>
<evidence type="ECO:0000256" key="7">
    <source>
        <dbReference type="ARBA" id="ARBA00023136"/>
    </source>
</evidence>
<keyword evidence="7 9" id="KW-0472">Membrane</keyword>
<protein>
    <submittedName>
        <fullName evidence="11">Outer membrane receptor for ferrienterochelin and colicin</fullName>
    </submittedName>
</protein>
<dbReference type="InterPro" id="IPR000531">
    <property type="entry name" value="Beta-barrel_TonB"/>
</dbReference>
<gene>
    <name evidence="11" type="ORF">FHS77_003037</name>
</gene>
<evidence type="ECO:0000256" key="3">
    <source>
        <dbReference type="ARBA" id="ARBA00022452"/>
    </source>
</evidence>
<evidence type="ECO:0000256" key="2">
    <source>
        <dbReference type="ARBA" id="ARBA00022448"/>
    </source>
</evidence>
<keyword evidence="4 9" id="KW-0812">Transmembrane</keyword>